<evidence type="ECO:0000313" key="11">
    <source>
        <dbReference type="EMBL" id="PJE36811.1"/>
    </source>
</evidence>
<keyword evidence="4" id="KW-0762">Sugar transport</keyword>
<organism evidence="11 12">
    <name type="scientific">Pseudooceanicola lipolyticus</name>
    <dbReference type="NCBI Taxonomy" id="2029104"/>
    <lineage>
        <taxon>Bacteria</taxon>
        <taxon>Pseudomonadati</taxon>
        <taxon>Pseudomonadota</taxon>
        <taxon>Alphaproteobacteria</taxon>
        <taxon>Rhodobacterales</taxon>
        <taxon>Paracoccaceae</taxon>
        <taxon>Pseudooceanicola</taxon>
    </lineage>
</organism>
<evidence type="ECO:0000256" key="6">
    <source>
        <dbReference type="ARBA" id="ARBA00022741"/>
    </source>
</evidence>
<evidence type="ECO:0000256" key="9">
    <source>
        <dbReference type="ARBA" id="ARBA00023136"/>
    </source>
</evidence>
<evidence type="ECO:0000256" key="1">
    <source>
        <dbReference type="ARBA" id="ARBA00004202"/>
    </source>
</evidence>
<evidence type="ECO:0000256" key="3">
    <source>
        <dbReference type="ARBA" id="ARBA00022475"/>
    </source>
</evidence>
<dbReference type="CDD" id="cd03216">
    <property type="entry name" value="ABC_Carb_Monos_I"/>
    <property type="match status" value="1"/>
</dbReference>
<dbReference type="Pfam" id="PF00005">
    <property type="entry name" value="ABC_tran"/>
    <property type="match status" value="2"/>
</dbReference>
<evidence type="ECO:0000256" key="7">
    <source>
        <dbReference type="ARBA" id="ARBA00022840"/>
    </source>
</evidence>
<dbReference type="Proteomes" id="UP000231553">
    <property type="component" value="Unassembled WGS sequence"/>
</dbReference>
<proteinExistence type="predicted"/>
<gene>
    <name evidence="11" type="ORF">CVM52_10210</name>
</gene>
<evidence type="ECO:0000256" key="2">
    <source>
        <dbReference type="ARBA" id="ARBA00022448"/>
    </source>
</evidence>
<keyword evidence="12" id="KW-1185">Reference proteome</keyword>
<evidence type="ECO:0000256" key="5">
    <source>
        <dbReference type="ARBA" id="ARBA00022737"/>
    </source>
</evidence>
<evidence type="ECO:0000256" key="8">
    <source>
        <dbReference type="ARBA" id="ARBA00022967"/>
    </source>
</evidence>
<dbReference type="InterPro" id="IPR027417">
    <property type="entry name" value="P-loop_NTPase"/>
</dbReference>
<name>A0A2M8J203_9RHOB</name>
<accession>A0A2M8J203</accession>
<keyword evidence="5" id="KW-0677">Repeat</keyword>
<reference evidence="11 12" key="1">
    <citation type="journal article" date="2018" name="Int. J. Syst. Evol. Microbiol.">
        <title>Pseudooceanicola lipolyticus sp. nov., a marine alphaproteobacterium, reclassification of Oceanicola flagellatus as Pseudooceanicola flagellatus comb. nov. and emended description of the genus Pseudooceanicola.</title>
        <authorList>
            <person name="Huang M.-M."/>
            <person name="Guo L.-L."/>
            <person name="Wu Y.-H."/>
            <person name="Lai Q.-L."/>
            <person name="Shao Z.-Z."/>
            <person name="Wang C.-S."/>
            <person name="Wu M."/>
            <person name="Xu X.-W."/>
        </authorList>
    </citation>
    <scope>NUCLEOTIDE SEQUENCE [LARGE SCALE GENOMIC DNA]</scope>
    <source>
        <strain evidence="11 12">157</strain>
    </source>
</reference>
<dbReference type="PROSITE" id="PS00211">
    <property type="entry name" value="ABC_TRANSPORTER_1"/>
    <property type="match status" value="1"/>
</dbReference>
<sequence>MLELRNITKRFPGVIANDRACLTVGAGEVHAILGENGAGKSTLMRILYGAYQPDEGAVLIDGEARQLTSQRQAIACGIGMIHQEFMLVQPMTVVENVILGLDGDIGLRLDEAAQRISALSDHHGLGIDPHARVADLPVGVQQRVEILKLLFRDARILVLDEPTAILTPQEAASLLDTLRKLALQGRAIIIVTHKLNEVMAVADRVTIMRDGQTVRSIDPAQSNEGELARLMVGRPVGRTVVRPKIQPGARILSVNGLRVLGATGGEAVCGVDLTVREGEIVGIAGVEGNGQSQLVEAITGLRRSSGGSVMMDGRNVTHATPLEHARRGLVYVPADRRYVGSIAALGIDDNAMLGRQEDFTRGWGLFRDRRRIRRHAQELVERFDVKTPHIRFPAGKLSGGNLQKVIMGREILRDPRLLVVEQPTRGLDIGAIEYMWSQLLAVRGQGKGVLLVSAELNEIRSLADRILVIHRGRFLGELTPEDADDELLGLMMAGMAAKPGTGPMPDRPRN</sequence>
<dbReference type="InterPro" id="IPR003439">
    <property type="entry name" value="ABC_transporter-like_ATP-bd"/>
</dbReference>
<dbReference type="SUPFAM" id="SSF52540">
    <property type="entry name" value="P-loop containing nucleoside triphosphate hydrolases"/>
    <property type="match status" value="2"/>
</dbReference>
<dbReference type="InterPro" id="IPR017871">
    <property type="entry name" value="ABC_transporter-like_CS"/>
</dbReference>
<keyword evidence="8" id="KW-1278">Translocase</keyword>
<dbReference type="FunFam" id="3.40.50.300:FF:000127">
    <property type="entry name" value="Ribose import ATP-binding protein RbsA"/>
    <property type="match status" value="1"/>
</dbReference>
<dbReference type="Gene3D" id="3.40.50.300">
    <property type="entry name" value="P-loop containing nucleotide triphosphate hydrolases"/>
    <property type="match status" value="2"/>
</dbReference>
<keyword evidence="2" id="KW-0813">Transport</keyword>
<dbReference type="EMBL" id="PGTB01000030">
    <property type="protein sequence ID" value="PJE36811.1"/>
    <property type="molecule type" value="Genomic_DNA"/>
</dbReference>
<dbReference type="PANTHER" id="PTHR43790">
    <property type="entry name" value="CARBOHYDRATE TRANSPORT ATP-BINDING PROTEIN MG119-RELATED"/>
    <property type="match status" value="1"/>
</dbReference>
<keyword evidence="6" id="KW-0547">Nucleotide-binding</keyword>
<protein>
    <submittedName>
        <fullName evidence="11">Heme ABC transporter ATP-binding protein</fullName>
    </submittedName>
</protein>
<keyword evidence="7 11" id="KW-0067">ATP-binding</keyword>
<keyword evidence="3" id="KW-1003">Cell membrane</keyword>
<dbReference type="PROSITE" id="PS50893">
    <property type="entry name" value="ABC_TRANSPORTER_2"/>
    <property type="match status" value="2"/>
</dbReference>
<evidence type="ECO:0000259" key="10">
    <source>
        <dbReference type="PROSITE" id="PS50893"/>
    </source>
</evidence>
<dbReference type="PANTHER" id="PTHR43790:SF4">
    <property type="entry name" value="GUANOSINE IMPORT ATP-BINDING PROTEIN NUPO"/>
    <property type="match status" value="1"/>
</dbReference>
<feature type="domain" description="ABC transporter" evidence="10">
    <location>
        <begin position="2"/>
        <end position="235"/>
    </location>
</feature>
<comment type="caution">
    <text evidence="11">The sequence shown here is derived from an EMBL/GenBank/DDBJ whole genome shotgun (WGS) entry which is preliminary data.</text>
</comment>
<keyword evidence="9" id="KW-0472">Membrane</keyword>
<feature type="domain" description="ABC transporter" evidence="10">
    <location>
        <begin position="252"/>
        <end position="496"/>
    </location>
</feature>
<dbReference type="SMART" id="SM00382">
    <property type="entry name" value="AAA"/>
    <property type="match status" value="2"/>
</dbReference>
<dbReference type="InterPro" id="IPR050107">
    <property type="entry name" value="ABC_carbohydrate_import_ATPase"/>
</dbReference>
<dbReference type="RefSeq" id="WP_100162410.1">
    <property type="nucleotide sequence ID" value="NZ_PGTB01000030.1"/>
</dbReference>
<dbReference type="GO" id="GO:0005886">
    <property type="term" value="C:plasma membrane"/>
    <property type="evidence" value="ECO:0007669"/>
    <property type="project" value="UniProtKB-SubCell"/>
</dbReference>
<evidence type="ECO:0000256" key="4">
    <source>
        <dbReference type="ARBA" id="ARBA00022597"/>
    </source>
</evidence>
<dbReference type="InterPro" id="IPR003593">
    <property type="entry name" value="AAA+_ATPase"/>
</dbReference>
<dbReference type="CDD" id="cd03215">
    <property type="entry name" value="ABC_Carb_Monos_II"/>
    <property type="match status" value="1"/>
</dbReference>
<dbReference type="AlphaFoldDB" id="A0A2M8J203"/>
<dbReference type="OrthoDB" id="9805029at2"/>
<dbReference type="GO" id="GO:0005524">
    <property type="term" value="F:ATP binding"/>
    <property type="evidence" value="ECO:0007669"/>
    <property type="project" value="UniProtKB-KW"/>
</dbReference>
<comment type="subcellular location">
    <subcellularLocation>
        <location evidence="1">Cell membrane</location>
        <topology evidence="1">Peripheral membrane protein</topology>
    </subcellularLocation>
</comment>
<evidence type="ECO:0000313" key="12">
    <source>
        <dbReference type="Proteomes" id="UP000231553"/>
    </source>
</evidence>
<dbReference type="GO" id="GO:0016887">
    <property type="term" value="F:ATP hydrolysis activity"/>
    <property type="evidence" value="ECO:0007669"/>
    <property type="project" value="InterPro"/>
</dbReference>